<name>A0A2J6QJX7_9HELO</name>
<dbReference type="STRING" id="1745343.A0A2J6QJX7"/>
<evidence type="ECO:0000256" key="1">
    <source>
        <dbReference type="SAM" id="Coils"/>
    </source>
</evidence>
<reference evidence="3 4" key="1">
    <citation type="submission" date="2016-05" db="EMBL/GenBank/DDBJ databases">
        <title>A degradative enzymes factory behind the ericoid mycorrhizal symbiosis.</title>
        <authorList>
            <consortium name="DOE Joint Genome Institute"/>
            <person name="Martino E."/>
            <person name="Morin E."/>
            <person name="Grelet G."/>
            <person name="Kuo A."/>
            <person name="Kohler A."/>
            <person name="Daghino S."/>
            <person name="Barry K."/>
            <person name="Choi C."/>
            <person name="Cichocki N."/>
            <person name="Clum A."/>
            <person name="Copeland A."/>
            <person name="Hainaut M."/>
            <person name="Haridas S."/>
            <person name="Labutti K."/>
            <person name="Lindquist E."/>
            <person name="Lipzen A."/>
            <person name="Khouja H.-R."/>
            <person name="Murat C."/>
            <person name="Ohm R."/>
            <person name="Olson A."/>
            <person name="Spatafora J."/>
            <person name="Veneault-Fourrey C."/>
            <person name="Henrissat B."/>
            <person name="Grigoriev I."/>
            <person name="Martin F."/>
            <person name="Perotto S."/>
        </authorList>
    </citation>
    <scope>NUCLEOTIDE SEQUENCE [LARGE SCALE GENOMIC DNA]</scope>
    <source>
        <strain evidence="3 4">UAMH 7357</strain>
    </source>
</reference>
<evidence type="ECO:0000313" key="4">
    <source>
        <dbReference type="Proteomes" id="UP000235672"/>
    </source>
</evidence>
<feature type="region of interest" description="Disordered" evidence="2">
    <location>
        <begin position="1"/>
        <end position="40"/>
    </location>
</feature>
<gene>
    <name evidence="3" type="ORF">NA56DRAFT_290495</name>
</gene>
<feature type="compositionally biased region" description="Polar residues" evidence="2">
    <location>
        <begin position="23"/>
        <end position="40"/>
    </location>
</feature>
<dbReference type="AlphaFoldDB" id="A0A2J6QJX7"/>
<feature type="compositionally biased region" description="Polar residues" evidence="2">
    <location>
        <begin position="1"/>
        <end position="15"/>
    </location>
</feature>
<keyword evidence="1" id="KW-0175">Coiled coil</keyword>
<dbReference type="EMBL" id="KZ613467">
    <property type="protein sequence ID" value="PMD26579.1"/>
    <property type="molecule type" value="Genomic_DNA"/>
</dbReference>
<proteinExistence type="predicted"/>
<accession>A0A2J6QJX7</accession>
<keyword evidence="4" id="KW-1185">Reference proteome</keyword>
<protein>
    <submittedName>
        <fullName evidence="3">Uncharacterized protein</fullName>
    </submittedName>
</protein>
<sequence>MSHLAASQSSLNATVGSDEDISDNTTAPSSVSASTHDTSRTSYHIQELPIFAARLEQAAARAFPNRGRSRYSKVIAVLIRWEEDDLNVQTEVDALFNVFKDCYNFITEVWEIPSKSAHLQLMLKVTEFVEYYDSSENLMIVYYGGHGSINNARQATWMCNREPSSPTVKWSAVQGIFEECECDVLFLLDCCAAAGAAPDSGHGVIETIAACGFETWAPGPGRHSFTNALIKVLDDWIDKPSFSAAMLHSEILSVIRHDRPERRRRTDANRVENRKTPIYILTSNDPKSKSIELSVRLSPDVTASASRSTIPNAPLPSRQDPFDFSQLNRELPSGNLKVPHVLLSVALEEDQSLDVDSWVRWIGDSPALAKYVLVEGVFRSHSTMVLISLPVPLWDMLQDDLAISFIAYVESRNALIAASEKANVRIQQLVSSLAKAKLRVAELESNNSTWQQRIEKERKHGGDHYQALKKGTWAEVNARKEPEARLDGLKALDLAAKRKSPIWVPSPTTRVPLPVRPAREAEARLDGLKALGKRNENPAEETC</sequence>
<evidence type="ECO:0000256" key="2">
    <source>
        <dbReference type="SAM" id="MobiDB-lite"/>
    </source>
</evidence>
<evidence type="ECO:0000313" key="3">
    <source>
        <dbReference type="EMBL" id="PMD26579.1"/>
    </source>
</evidence>
<dbReference type="OrthoDB" id="4760831at2759"/>
<organism evidence="3 4">
    <name type="scientific">Hyaloscypha hepaticicola</name>
    <dbReference type="NCBI Taxonomy" id="2082293"/>
    <lineage>
        <taxon>Eukaryota</taxon>
        <taxon>Fungi</taxon>
        <taxon>Dikarya</taxon>
        <taxon>Ascomycota</taxon>
        <taxon>Pezizomycotina</taxon>
        <taxon>Leotiomycetes</taxon>
        <taxon>Helotiales</taxon>
        <taxon>Hyaloscyphaceae</taxon>
        <taxon>Hyaloscypha</taxon>
    </lineage>
</organism>
<feature type="coiled-coil region" evidence="1">
    <location>
        <begin position="426"/>
        <end position="460"/>
    </location>
</feature>
<dbReference type="Proteomes" id="UP000235672">
    <property type="component" value="Unassembled WGS sequence"/>
</dbReference>